<organism evidence="2 3">
    <name type="scientific">Pseudoclavibacter endophyticus</name>
    <dbReference type="NCBI Taxonomy" id="1778590"/>
    <lineage>
        <taxon>Bacteria</taxon>
        <taxon>Bacillati</taxon>
        <taxon>Actinomycetota</taxon>
        <taxon>Actinomycetes</taxon>
        <taxon>Micrococcales</taxon>
        <taxon>Microbacteriaceae</taxon>
        <taxon>Pseudoclavibacter</taxon>
    </lineage>
</organism>
<feature type="transmembrane region" description="Helical" evidence="1">
    <location>
        <begin position="24"/>
        <end position="44"/>
    </location>
</feature>
<dbReference type="AlphaFoldDB" id="A0A6H9WSH9"/>
<dbReference type="Proteomes" id="UP000431744">
    <property type="component" value="Unassembled WGS sequence"/>
</dbReference>
<dbReference type="Pfam" id="PF11209">
    <property type="entry name" value="LmeA"/>
    <property type="match status" value="1"/>
</dbReference>
<keyword evidence="1" id="KW-0812">Transmembrane</keyword>
<comment type="caution">
    <text evidence="2">The sequence shown here is derived from an EMBL/GenBank/DDBJ whole genome shotgun (WGS) entry which is preliminary data.</text>
</comment>
<keyword evidence="1" id="KW-1133">Transmembrane helix</keyword>
<gene>
    <name evidence="2" type="ORF">F8O04_06520</name>
</gene>
<dbReference type="InterPro" id="IPR021373">
    <property type="entry name" value="DUF2993"/>
</dbReference>
<accession>A0A6H9WSH9</accession>
<evidence type="ECO:0000313" key="2">
    <source>
        <dbReference type="EMBL" id="KAB1649877.1"/>
    </source>
</evidence>
<reference evidence="2 3" key="1">
    <citation type="submission" date="2019-09" db="EMBL/GenBank/DDBJ databases">
        <title>Phylogeny of genus Pseudoclavibacter and closely related genus.</title>
        <authorList>
            <person name="Li Y."/>
        </authorList>
    </citation>
    <scope>NUCLEOTIDE SEQUENCE [LARGE SCALE GENOMIC DNA]</scope>
    <source>
        <strain evidence="2 3">EGI 60007</strain>
    </source>
</reference>
<protein>
    <submittedName>
        <fullName evidence="2">DUF2993 domain-containing protein</fullName>
    </submittedName>
</protein>
<evidence type="ECO:0000256" key="1">
    <source>
        <dbReference type="SAM" id="Phobius"/>
    </source>
</evidence>
<keyword evidence="1" id="KW-0472">Membrane</keyword>
<dbReference type="OrthoDB" id="5116168at2"/>
<name>A0A6H9WSH9_9MICO</name>
<evidence type="ECO:0000313" key="3">
    <source>
        <dbReference type="Proteomes" id="UP000431744"/>
    </source>
</evidence>
<dbReference type="RefSeq" id="WP_158028461.1">
    <property type="nucleotide sequence ID" value="NZ_BMHG01000001.1"/>
</dbReference>
<sequence>MTPNQRERGPGAANESRRRVHPGIRWAIGLLLAVTALVAIDTGVRLVMQWRVAVAAEEALPPGVTADVDARVHGFSALWQLATGSLEHLELMTDDLTVLGVTVEVGVDAYGVSFTDGAVPVLQAEQLQGHLHISEAALNALVPVPGASGGVTLGDGVVAYSTTMSILGLEVDVDIEATVGMQGDRLVIQATKVDIIGGDVDVDAAAVLGGAAITVPVCTAEYLPGQVHLTGIDVAKDGVTVAITANRIELDEDTIADRGTCR</sequence>
<keyword evidence="3" id="KW-1185">Reference proteome</keyword>
<proteinExistence type="predicted"/>
<dbReference type="EMBL" id="WBJY01000001">
    <property type="protein sequence ID" value="KAB1649877.1"/>
    <property type="molecule type" value="Genomic_DNA"/>
</dbReference>